<evidence type="ECO:0008006" key="3">
    <source>
        <dbReference type="Google" id="ProtNLM"/>
    </source>
</evidence>
<dbReference type="Gene3D" id="3.90.1150.10">
    <property type="entry name" value="Aspartate Aminotransferase, domain 1"/>
    <property type="match status" value="1"/>
</dbReference>
<organism evidence="1 2">
    <name type="scientific">Bacillus smithii 7_3_47FAA</name>
    <dbReference type="NCBI Taxonomy" id="665952"/>
    <lineage>
        <taxon>Bacteria</taxon>
        <taxon>Bacillati</taxon>
        <taxon>Bacillota</taxon>
        <taxon>Bacilli</taxon>
        <taxon>Bacillales</taxon>
        <taxon>Bacillaceae</taxon>
        <taxon>Bacillus</taxon>
    </lineage>
</organism>
<name>G9QHJ8_9BACI</name>
<dbReference type="EMBL" id="ACWF01000016">
    <property type="protein sequence ID" value="EHL79376.1"/>
    <property type="molecule type" value="Genomic_DNA"/>
</dbReference>
<accession>G9QHJ8</accession>
<protein>
    <recommendedName>
        <fullName evidence="3">Aminotransferase class I/classII domain-containing protein</fullName>
    </recommendedName>
</protein>
<dbReference type="PATRIC" id="fig|665952.3.peg.402"/>
<sequence>MKKRANKVKEILLNNEKYNEVWSFYPFNSGYFMCLKLKNIDAEKLRIHLLENYGVGTVSINSTDLRIAFSCVEEDQLEDLFELIYQAAKDLS</sequence>
<dbReference type="Proteomes" id="UP000011747">
    <property type="component" value="Unassembled WGS sequence"/>
</dbReference>
<dbReference type="SUPFAM" id="SSF53383">
    <property type="entry name" value="PLP-dependent transferases"/>
    <property type="match status" value="1"/>
</dbReference>
<comment type="caution">
    <text evidence="1">The sequence shown here is derived from an EMBL/GenBank/DDBJ whole genome shotgun (WGS) entry which is preliminary data.</text>
</comment>
<reference evidence="1 2" key="1">
    <citation type="submission" date="2011-09" db="EMBL/GenBank/DDBJ databases">
        <title>The Genome Sequence of Bacillus smithii 7_3_47FAA.</title>
        <authorList>
            <consortium name="The Broad Institute Genome Sequencing Platform"/>
            <person name="Earl A."/>
            <person name="Ward D."/>
            <person name="Feldgarden M."/>
            <person name="Gevers D."/>
            <person name="Daigneault M."/>
            <person name="Strauss J."/>
            <person name="Allen-Vercoe E."/>
            <person name="Young S.K."/>
            <person name="Zeng Q."/>
            <person name="Gargeya S."/>
            <person name="Fitzgerald M."/>
            <person name="Haas B."/>
            <person name="Abouelleil A."/>
            <person name="Alvarado L."/>
            <person name="Arachchi H.M."/>
            <person name="Berlin A."/>
            <person name="Brown A."/>
            <person name="Chapman S.B."/>
            <person name="Chen Z."/>
            <person name="Dunbar C."/>
            <person name="Freedman E."/>
            <person name="Gearin G."/>
            <person name="Goldberg J."/>
            <person name="Griggs A."/>
            <person name="Gujja S."/>
            <person name="Heiman D."/>
            <person name="Howarth C."/>
            <person name="Larson L."/>
            <person name="Lui A."/>
            <person name="MacDonald P.J.P."/>
            <person name="Montmayeur A."/>
            <person name="Murphy C."/>
            <person name="Neiman D."/>
            <person name="Pearson M."/>
            <person name="Priest M."/>
            <person name="Roberts A."/>
            <person name="Saif S."/>
            <person name="Shea T."/>
            <person name="Shenoy N."/>
            <person name="Sisk P."/>
            <person name="Stolte C."/>
            <person name="Sykes S."/>
            <person name="Wortman J."/>
            <person name="Nusbaum C."/>
            <person name="Birren B."/>
        </authorList>
    </citation>
    <scope>NUCLEOTIDE SEQUENCE [LARGE SCALE GENOMIC DNA]</scope>
    <source>
        <strain evidence="1 2">7_3_47FAA</strain>
    </source>
</reference>
<dbReference type="InterPro" id="IPR015424">
    <property type="entry name" value="PyrdxlP-dep_Trfase"/>
</dbReference>
<evidence type="ECO:0000313" key="2">
    <source>
        <dbReference type="Proteomes" id="UP000011747"/>
    </source>
</evidence>
<gene>
    <name evidence="1" type="ORF">HMPREF1015_01257</name>
</gene>
<evidence type="ECO:0000313" key="1">
    <source>
        <dbReference type="EMBL" id="EHL79376.1"/>
    </source>
</evidence>
<dbReference type="AlphaFoldDB" id="G9QHJ8"/>
<keyword evidence="2" id="KW-1185">Reference proteome</keyword>
<dbReference type="HOGENOM" id="CLU_2518072_0_0_9"/>
<proteinExistence type="predicted"/>
<dbReference type="InterPro" id="IPR015422">
    <property type="entry name" value="PyrdxlP-dep_Trfase_small"/>
</dbReference>